<evidence type="ECO:0000256" key="1">
    <source>
        <dbReference type="SAM" id="Phobius"/>
    </source>
</evidence>
<protein>
    <submittedName>
        <fullName evidence="2">Uncharacterized protein</fullName>
    </submittedName>
</protein>
<feature type="transmembrane region" description="Helical" evidence="1">
    <location>
        <begin position="80"/>
        <end position="101"/>
    </location>
</feature>
<dbReference type="AlphaFoldDB" id="A0A3P7IIJ4"/>
<keyword evidence="1" id="KW-0472">Membrane</keyword>
<organism evidence="2 3">
    <name type="scientific">Strongylus vulgaris</name>
    <name type="common">Blood worm</name>
    <dbReference type="NCBI Taxonomy" id="40348"/>
    <lineage>
        <taxon>Eukaryota</taxon>
        <taxon>Metazoa</taxon>
        <taxon>Ecdysozoa</taxon>
        <taxon>Nematoda</taxon>
        <taxon>Chromadorea</taxon>
        <taxon>Rhabditida</taxon>
        <taxon>Rhabditina</taxon>
        <taxon>Rhabditomorpha</taxon>
        <taxon>Strongyloidea</taxon>
        <taxon>Strongylidae</taxon>
        <taxon>Strongylus</taxon>
    </lineage>
</organism>
<accession>A0A3P7IIJ4</accession>
<dbReference type="EMBL" id="UYYB01012196">
    <property type="protein sequence ID" value="VDM69426.1"/>
    <property type="molecule type" value="Genomic_DNA"/>
</dbReference>
<gene>
    <name evidence="2" type="ORF">SVUK_LOCUS4424</name>
</gene>
<sequence length="105" mass="11814">MSMVHMEPTMIPNCDGPATKSGCYEIVGNLVPVTYRKRIKSNDSQVVTDMMRDFWPSIDKRMPKDEPDCGYRGERCDFTLLIIGGALMITVLITLCGAYALHRIL</sequence>
<name>A0A3P7IIJ4_STRVU</name>
<dbReference type="Proteomes" id="UP000270094">
    <property type="component" value="Unassembled WGS sequence"/>
</dbReference>
<dbReference type="OrthoDB" id="1890790at2759"/>
<keyword evidence="1" id="KW-1133">Transmembrane helix</keyword>
<evidence type="ECO:0000313" key="3">
    <source>
        <dbReference type="Proteomes" id="UP000270094"/>
    </source>
</evidence>
<keyword evidence="3" id="KW-1185">Reference proteome</keyword>
<evidence type="ECO:0000313" key="2">
    <source>
        <dbReference type="EMBL" id="VDM69426.1"/>
    </source>
</evidence>
<reference evidence="2 3" key="1">
    <citation type="submission" date="2018-11" db="EMBL/GenBank/DDBJ databases">
        <authorList>
            <consortium name="Pathogen Informatics"/>
        </authorList>
    </citation>
    <scope>NUCLEOTIDE SEQUENCE [LARGE SCALE GENOMIC DNA]</scope>
</reference>
<proteinExistence type="predicted"/>
<keyword evidence="1" id="KW-0812">Transmembrane</keyword>